<dbReference type="STRING" id="391937.NA2_00385"/>
<keyword evidence="3" id="KW-1185">Reference proteome</keyword>
<dbReference type="PATRIC" id="fig|391937.3.peg.80"/>
<dbReference type="EMBL" id="AMRM01000001">
    <property type="protein sequence ID" value="EKF20789.1"/>
    <property type="molecule type" value="Genomic_DNA"/>
</dbReference>
<dbReference type="eggNOG" id="COG5631">
    <property type="taxonomic scope" value="Bacteria"/>
</dbReference>
<feature type="domain" description="HTH marR-type" evidence="1">
    <location>
        <begin position="58"/>
        <end position="122"/>
    </location>
</feature>
<evidence type="ECO:0000313" key="2">
    <source>
        <dbReference type="EMBL" id="EKF20789.1"/>
    </source>
</evidence>
<evidence type="ECO:0000259" key="1">
    <source>
        <dbReference type="Pfam" id="PF13463"/>
    </source>
</evidence>
<organism evidence="2 3">
    <name type="scientific">Nitratireductor pacificus pht-3B</name>
    <dbReference type="NCBI Taxonomy" id="391937"/>
    <lineage>
        <taxon>Bacteria</taxon>
        <taxon>Pseudomonadati</taxon>
        <taxon>Pseudomonadota</taxon>
        <taxon>Alphaproteobacteria</taxon>
        <taxon>Hyphomicrobiales</taxon>
        <taxon>Phyllobacteriaceae</taxon>
        <taxon>Nitratireductor</taxon>
    </lineage>
</organism>
<dbReference type="SUPFAM" id="SSF46785">
    <property type="entry name" value="Winged helix' DNA-binding domain"/>
    <property type="match status" value="1"/>
</dbReference>
<dbReference type="GO" id="GO:0003700">
    <property type="term" value="F:DNA-binding transcription factor activity"/>
    <property type="evidence" value="ECO:0007669"/>
    <property type="project" value="InterPro"/>
</dbReference>
<dbReference type="Gene3D" id="1.10.10.10">
    <property type="entry name" value="Winged helix-like DNA-binding domain superfamily/Winged helix DNA-binding domain"/>
    <property type="match status" value="1"/>
</dbReference>
<dbReference type="InterPro" id="IPR000835">
    <property type="entry name" value="HTH_MarR-typ"/>
</dbReference>
<comment type="caution">
    <text evidence="2">The sequence shown here is derived from an EMBL/GenBank/DDBJ whole genome shotgun (WGS) entry which is preliminary data.</text>
</comment>
<dbReference type="InterPro" id="IPR014601">
    <property type="entry name" value="Trans_reg_MarR_HTH"/>
</dbReference>
<name>K2LSQ3_9HYPH</name>
<sequence>MNMSTAERKIGPVVSAAHLAAGAMPALSEIEFAMTVMNHSFERWMVRCMAAAGVPGLQPVAVHLLHAVNHRNREKTLAELCMMFSIEDVHVVSYAIKKLAALGLVKTGRRGKEKTVKATAAGIAACERYHEVREALLIASTRRLGLEEDALSNIAAVMRAISGQYDQAARSATSL</sequence>
<dbReference type="InterPro" id="IPR036390">
    <property type="entry name" value="WH_DNA-bd_sf"/>
</dbReference>
<dbReference type="Proteomes" id="UP000006786">
    <property type="component" value="Unassembled WGS sequence"/>
</dbReference>
<gene>
    <name evidence="2" type="ORF">NA2_00385</name>
</gene>
<proteinExistence type="predicted"/>
<dbReference type="PIRSF" id="PIRSF036158">
    <property type="entry name" value="UCP036158_MarR"/>
    <property type="match status" value="1"/>
</dbReference>
<dbReference type="InterPro" id="IPR036388">
    <property type="entry name" value="WH-like_DNA-bd_sf"/>
</dbReference>
<protein>
    <submittedName>
        <fullName evidence="2">Putative transcriptional regulator</fullName>
    </submittedName>
</protein>
<dbReference type="Pfam" id="PF13463">
    <property type="entry name" value="HTH_27"/>
    <property type="match status" value="1"/>
</dbReference>
<accession>K2LSQ3</accession>
<dbReference type="AlphaFoldDB" id="K2LSQ3"/>
<evidence type="ECO:0000313" key="3">
    <source>
        <dbReference type="Proteomes" id="UP000006786"/>
    </source>
</evidence>
<reference evidence="2 3" key="1">
    <citation type="journal article" date="2012" name="J. Bacteriol.">
        <title>Genome Sequence of Nitratireductor pacificus Type Strain pht-3B.</title>
        <authorList>
            <person name="Lai Q."/>
            <person name="Li G."/>
            <person name="Shao Z."/>
        </authorList>
    </citation>
    <scope>NUCLEOTIDE SEQUENCE [LARGE SCALE GENOMIC DNA]</scope>
    <source>
        <strain evidence="3">pht-3B</strain>
    </source>
</reference>